<dbReference type="AlphaFoldDB" id="A0A2G9YUI5"/>
<dbReference type="GO" id="GO:0003700">
    <property type="term" value="F:DNA-binding transcription factor activity"/>
    <property type="evidence" value="ECO:0007669"/>
    <property type="project" value="InterPro"/>
</dbReference>
<dbReference type="Pfam" id="PF08220">
    <property type="entry name" value="HTH_DeoR"/>
    <property type="match status" value="1"/>
</dbReference>
<keyword evidence="2" id="KW-0804">Transcription</keyword>
<dbReference type="SMART" id="SM00420">
    <property type="entry name" value="HTH_DEOR"/>
    <property type="match status" value="1"/>
</dbReference>
<protein>
    <recommendedName>
        <fullName evidence="3">HTH deoR-type domain-containing protein</fullName>
    </recommendedName>
</protein>
<evidence type="ECO:0000256" key="2">
    <source>
        <dbReference type="ARBA" id="ARBA00023163"/>
    </source>
</evidence>
<organism evidence="4 5">
    <name type="scientific">Candidatus Nealsonbacteria bacterium CG23_combo_of_CG06-09_8_20_14_all_39_17</name>
    <dbReference type="NCBI Taxonomy" id="1974722"/>
    <lineage>
        <taxon>Bacteria</taxon>
        <taxon>Candidatus Nealsoniibacteriota</taxon>
    </lineage>
</organism>
<evidence type="ECO:0000313" key="4">
    <source>
        <dbReference type="EMBL" id="PIP22839.1"/>
    </source>
</evidence>
<name>A0A2G9YUI5_9BACT</name>
<dbReference type="Proteomes" id="UP000229976">
    <property type="component" value="Unassembled WGS sequence"/>
</dbReference>
<proteinExistence type="predicted"/>
<accession>A0A2G9YUI5</accession>
<evidence type="ECO:0000313" key="5">
    <source>
        <dbReference type="Proteomes" id="UP000229976"/>
    </source>
</evidence>
<dbReference type="InterPro" id="IPR001034">
    <property type="entry name" value="DeoR_HTH"/>
</dbReference>
<feature type="domain" description="HTH deoR-type" evidence="3">
    <location>
        <begin position="170"/>
        <end position="221"/>
    </location>
</feature>
<reference evidence="4 5" key="1">
    <citation type="submission" date="2017-09" db="EMBL/GenBank/DDBJ databases">
        <title>Depth-based differentiation of microbial function through sediment-hosted aquifers and enrichment of novel symbionts in the deep terrestrial subsurface.</title>
        <authorList>
            <person name="Probst A.J."/>
            <person name="Ladd B."/>
            <person name="Jarett J.K."/>
            <person name="Geller-Mcgrath D.E."/>
            <person name="Sieber C.M."/>
            <person name="Emerson J.B."/>
            <person name="Anantharaman K."/>
            <person name="Thomas B.C."/>
            <person name="Malmstrom R."/>
            <person name="Stieglmeier M."/>
            <person name="Klingl A."/>
            <person name="Woyke T."/>
            <person name="Ryan C.M."/>
            <person name="Banfield J.F."/>
        </authorList>
    </citation>
    <scope>NUCLEOTIDE SEQUENCE [LARGE SCALE GENOMIC DNA]</scope>
    <source>
        <strain evidence="4">CG23_combo_of_CG06-09_8_20_14_all_39_17</strain>
    </source>
</reference>
<dbReference type="EMBL" id="PCRO01000023">
    <property type="protein sequence ID" value="PIP22839.1"/>
    <property type="molecule type" value="Genomic_DNA"/>
</dbReference>
<comment type="caution">
    <text evidence="4">The sequence shown here is derived from an EMBL/GenBank/DDBJ whole genome shotgun (WGS) entry which is preliminary data.</text>
</comment>
<evidence type="ECO:0000259" key="3">
    <source>
        <dbReference type="SMART" id="SM00420"/>
    </source>
</evidence>
<sequence>MDKDFVIQLTSNLYRITLLFPKKDPLRNKMRELGSEILANLILIIERDVNGDINKECQEALEKIKILESFFEIAKSQNWLSPFDILTIQSEYSNLRNELAGEAEVSGVASLQSCPQGEKPGGKPGGKPSEMLAEGFREKLFGIGNIFSPQLVSEKSIPENDNFCSPQRMRQGKIMGLLREKGKAQVCEIKRLFPDVSKRTIRRDFEQLVEKKVLDRIGEKNATFYKIREA</sequence>
<keyword evidence="1" id="KW-0805">Transcription regulation</keyword>
<evidence type="ECO:0000256" key="1">
    <source>
        <dbReference type="ARBA" id="ARBA00023015"/>
    </source>
</evidence>
<gene>
    <name evidence="4" type="ORF">COX37_01835</name>
</gene>